<feature type="compositionally biased region" description="Low complexity" evidence="5">
    <location>
        <begin position="346"/>
        <end position="359"/>
    </location>
</feature>
<gene>
    <name evidence="6" type="primary">scpB</name>
    <name evidence="6" type="ORF">KOI35_42375</name>
</gene>
<feature type="compositionally biased region" description="Acidic residues" evidence="5">
    <location>
        <begin position="192"/>
        <end position="214"/>
    </location>
</feature>
<dbReference type="Proteomes" id="UP001519654">
    <property type="component" value="Unassembled WGS sequence"/>
</dbReference>
<dbReference type="Pfam" id="PF04079">
    <property type="entry name" value="SMC_ScpB"/>
    <property type="match status" value="1"/>
</dbReference>
<keyword evidence="1" id="KW-0963">Cytoplasm</keyword>
<evidence type="ECO:0000256" key="1">
    <source>
        <dbReference type="ARBA" id="ARBA00022490"/>
    </source>
</evidence>
<dbReference type="InterPro" id="IPR036388">
    <property type="entry name" value="WH-like_DNA-bd_sf"/>
</dbReference>
<evidence type="ECO:0000256" key="3">
    <source>
        <dbReference type="ARBA" id="ARBA00022829"/>
    </source>
</evidence>
<dbReference type="Gene3D" id="1.10.10.10">
    <property type="entry name" value="Winged helix-like DNA-binding domain superfamily/Winged helix DNA-binding domain"/>
    <property type="match status" value="2"/>
</dbReference>
<dbReference type="PANTHER" id="PTHR34298">
    <property type="entry name" value="SEGREGATION AND CONDENSATION PROTEIN B"/>
    <property type="match status" value="1"/>
</dbReference>
<evidence type="ECO:0000256" key="2">
    <source>
        <dbReference type="ARBA" id="ARBA00022618"/>
    </source>
</evidence>
<accession>A0ABS5Z3C4</accession>
<comment type="caution">
    <text evidence="6">The sequence shown here is derived from an EMBL/GenBank/DDBJ whole genome shotgun (WGS) entry which is preliminary data.</text>
</comment>
<protein>
    <submittedName>
        <fullName evidence="6">SMC-Scp complex subunit ScpB</fullName>
    </submittedName>
</protein>
<evidence type="ECO:0000256" key="4">
    <source>
        <dbReference type="ARBA" id="ARBA00023306"/>
    </source>
</evidence>
<dbReference type="SUPFAM" id="SSF46785">
    <property type="entry name" value="Winged helix' DNA-binding domain"/>
    <property type="match status" value="2"/>
</dbReference>
<dbReference type="EMBL" id="JAHKKG010000018">
    <property type="protein sequence ID" value="MBU2670168.1"/>
    <property type="molecule type" value="Genomic_DNA"/>
</dbReference>
<feature type="compositionally biased region" description="Basic and acidic residues" evidence="5">
    <location>
        <begin position="23"/>
        <end position="44"/>
    </location>
</feature>
<evidence type="ECO:0000256" key="5">
    <source>
        <dbReference type="SAM" id="MobiDB-lite"/>
    </source>
</evidence>
<dbReference type="PANTHER" id="PTHR34298:SF2">
    <property type="entry name" value="SEGREGATION AND CONDENSATION PROTEIN B"/>
    <property type="match status" value="1"/>
</dbReference>
<dbReference type="InterPro" id="IPR005234">
    <property type="entry name" value="ScpB_csome_segregation"/>
</dbReference>
<keyword evidence="7" id="KW-1185">Reference proteome</keyword>
<feature type="compositionally biased region" description="Low complexity" evidence="5">
    <location>
        <begin position="49"/>
        <end position="61"/>
    </location>
</feature>
<feature type="compositionally biased region" description="Low complexity" evidence="5">
    <location>
        <begin position="69"/>
        <end position="79"/>
    </location>
</feature>
<dbReference type="NCBIfam" id="TIGR00281">
    <property type="entry name" value="SMC-Scp complex subunit ScpB"/>
    <property type="match status" value="1"/>
</dbReference>
<feature type="compositionally biased region" description="Acidic residues" evidence="5">
    <location>
        <begin position="168"/>
        <end position="181"/>
    </location>
</feature>
<proteinExistence type="predicted"/>
<feature type="compositionally biased region" description="Acidic residues" evidence="5">
    <location>
        <begin position="87"/>
        <end position="107"/>
    </location>
</feature>
<keyword evidence="3" id="KW-0159">Chromosome partition</keyword>
<evidence type="ECO:0000313" key="7">
    <source>
        <dbReference type="Proteomes" id="UP001519654"/>
    </source>
</evidence>
<feature type="region of interest" description="Disordered" evidence="5">
    <location>
        <begin position="1"/>
        <end position="384"/>
    </location>
</feature>
<sequence length="568" mass="58434">MSNDERADSLAAQAAAWVPPWERASREPDREFQAKAEAEARADQDLSDADPGGDLAAAGSAEPGGDLGAAGAQAAHAPGDSGPAFDAPEDGDSIDEAGLSDDDDFDPAFEGANPTTADAEGAGPSTSVERPALREPGDEKGGVDSGVDAPEAEAVDVSVGPELPVPDAIEEAAEAADEDEPGTPVDAPLPADGDDAGDVFDAAADDDVSDDGEMDLPFADEVPVGDDPDDDDDVPVGEKHDDDDDDMVPVDESDEDVGSARVGEVGERPVDAAPAARIGDGDGRSAEAGPDEAGAGGDERPGGLSDAGAGKRTGGRGGRNRRSAGDGGEPAARDDDDVPAGEDRVAAAAVARGKRAVPGQKRRAGEPVVAVDEADERTGETDLPGLTDDAELAGALEAIMLVVDEPVAELQLAQILEQPTERIAATLDNLSARYTAAGHGFDLRRVAGGWRLYTRPEYAAYVERFVLDGQSVRLTQAALETLAVVAYKQPVTRSRISAIRGVNCDGVMRTLVTRGLIEECGTEGETGAHLYRTTGLFLEKLGLNSVDQLPPLAPFLPDDVEEVLDATG</sequence>
<name>A0ABS5Z3C4_9ACTN</name>
<feature type="compositionally biased region" description="Acidic residues" evidence="5">
    <location>
        <begin position="223"/>
        <end position="257"/>
    </location>
</feature>
<dbReference type="InterPro" id="IPR036390">
    <property type="entry name" value="WH_DNA-bd_sf"/>
</dbReference>
<keyword evidence="4" id="KW-0131">Cell cycle</keyword>
<organism evidence="6 7">
    <name type="scientific">Paractinoplanes bogorensis</name>
    <dbReference type="NCBI Taxonomy" id="1610840"/>
    <lineage>
        <taxon>Bacteria</taxon>
        <taxon>Bacillati</taxon>
        <taxon>Actinomycetota</taxon>
        <taxon>Actinomycetes</taxon>
        <taxon>Micromonosporales</taxon>
        <taxon>Micromonosporaceae</taxon>
        <taxon>Paractinoplanes</taxon>
    </lineage>
</organism>
<reference evidence="6 7" key="1">
    <citation type="submission" date="2021-06" db="EMBL/GenBank/DDBJ databases">
        <title>Actinoplanes lichenicola sp. nov., and Actinoplanes ovalisporus sp. nov., isolated from lichen in Thailand.</title>
        <authorList>
            <person name="Saeng-In P."/>
            <person name="Kanchanasin P."/>
            <person name="Yuki M."/>
            <person name="Kudo T."/>
            <person name="Ohkuma M."/>
            <person name="Phongsopitanun W."/>
            <person name="Tanasupawat S."/>
        </authorList>
    </citation>
    <scope>NUCLEOTIDE SEQUENCE [LARGE SCALE GENOMIC DNA]</scope>
    <source>
        <strain evidence="6 7">NBRC 110975</strain>
    </source>
</reference>
<evidence type="ECO:0000313" key="6">
    <source>
        <dbReference type="EMBL" id="MBU2670168.1"/>
    </source>
</evidence>
<keyword evidence="2" id="KW-0132">Cell division</keyword>
<feature type="compositionally biased region" description="Basic and acidic residues" evidence="5">
    <location>
        <begin position="131"/>
        <end position="142"/>
    </location>
</feature>